<reference evidence="2 3" key="1">
    <citation type="submission" date="2019-07" db="EMBL/GenBank/DDBJ databases">
        <title>Ln-dependent methylotrophs.</title>
        <authorList>
            <person name="Tani A."/>
        </authorList>
    </citation>
    <scope>NUCLEOTIDE SEQUENCE [LARGE SCALE GENOMIC DNA]</scope>
    <source>
        <strain evidence="2 3">SM12</strain>
    </source>
</reference>
<evidence type="ECO:0000313" key="3">
    <source>
        <dbReference type="Proteomes" id="UP000316801"/>
    </source>
</evidence>
<name>A0A549T833_9HYPH</name>
<dbReference type="EMBL" id="VJMG01000036">
    <property type="protein sequence ID" value="TRL38034.1"/>
    <property type="molecule type" value="Genomic_DNA"/>
</dbReference>
<gene>
    <name evidence="2" type="ORF">FNA46_13575</name>
</gene>
<feature type="region of interest" description="Disordered" evidence="1">
    <location>
        <begin position="1"/>
        <end position="60"/>
    </location>
</feature>
<sequence length="60" mass="6150">MNDLPQSGGSYRRNDDGTLVRVEPPDALVQDTAAGTEAATAEASETPATNDAGSTGKRKS</sequence>
<feature type="compositionally biased region" description="Low complexity" evidence="1">
    <location>
        <begin position="32"/>
        <end position="49"/>
    </location>
</feature>
<dbReference type="Proteomes" id="UP000316801">
    <property type="component" value="Unassembled WGS sequence"/>
</dbReference>
<proteinExistence type="predicted"/>
<organism evidence="2 3">
    <name type="scientific">Rhizobium straminoryzae</name>
    <dbReference type="NCBI Taxonomy" id="1387186"/>
    <lineage>
        <taxon>Bacteria</taxon>
        <taxon>Pseudomonadati</taxon>
        <taxon>Pseudomonadota</taxon>
        <taxon>Alphaproteobacteria</taxon>
        <taxon>Hyphomicrobiales</taxon>
        <taxon>Rhizobiaceae</taxon>
        <taxon>Rhizobium/Agrobacterium group</taxon>
        <taxon>Rhizobium</taxon>
    </lineage>
</organism>
<dbReference type="AlphaFoldDB" id="A0A549T833"/>
<protein>
    <submittedName>
        <fullName evidence="2">Uncharacterized protein</fullName>
    </submittedName>
</protein>
<accession>A0A549T833</accession>
<comment type="caution">
    <text evidence="2">The sequence shown here is derived from an EMBL/GenBank/DDBJ whole genome shotgun (WGS) entry which is preliminary data.</text>
</comment>
<evidence type="ECO:0000256" key="1">
    <source>
        <dbReference type="SAM" id="MobiDB-lite"/>
    </source>
</evidence>
<evidence type="ECO:0000313" key="2">
    <source>
        <dbReference type="EMBL" id="TRL38034.1"/>
    </source>
</evidence>
<dbReference type="RefSeq" id="WP_143125746.1">
    <property type="nucleotide sequence ID" value="NZ_VJMG01000036.1"/>
</dbReference>
<keyword evidence="3" id="KW-1185">Reference proteome</keyword>